<dbReference type="AlphaFoldDB" id="A0A2A2KF15"/>
<name>A0A2A2KF15_9BILA</name>
<comment type="caution">
    <text evidence="1">The sequence shown here is derived from an EMBL/GenBank/DDBJ whole genome shotgun (WGS) entry which is preliminary data.</text>
</comment>
<evidence type="ECO:0000313" key="2">
    <source>
        <dbReference type="Proteomes" id="UP000218231"/>
    </source>
</evidence>
<accession>A0A2A2KF15</accession>
<reference evidence="1 2" key="1">
    <citation type="journal article" date="2017" name="Curr. Biol.">
        <title>Genome architecture and evolution of a unichromosomal asexual nematode.</title>
        <authorList>
            <person name="Fradin H."/>
            <person name="Zegar C."/>
            <person name="Gutwein M."/>
            <person name="Lucas J."/>
            <person name="Kovtun M."/>
            <person name="Corcoran D."/>
            <person name="Baugh L.R."/>
            <person name="Kiontke K."/>
            <person name="Gunsalus K."/>
            <person name="Fitch D.H."/>
            <person name="Piano F."/>
        </authorList>
    </citation>
    <scope>NUCLEOTIDE SEQUENCE [LARGE SCALE GENOMIC DNA]</scope>
    <source>
        <strain evidence="1">PF1309</strain>
    </source>
</reference>
<sequence>MFAGQVAQVVQQFGIDLDHVPGPLGGDSRGFGRGGLSLGLPGGAVARQGLGRTFEDIGAFLEENFQQFLVAFAFLRVVLRLDRARWRSVVTEIAQFTQQLHRRQR</sequence>
<dbReference type="EMBL" id="LIAE01008787">
    <property type="protein sequence ID" value="PAV72439.1"/>
    <property type="molecule type" value="Genomic_DNA"/>
</dbReference>
<protein>
    <submittedName>
        <fullName evidence="1">Uncharacterized protein</fullName>
    </submittedName>
</protein>
<evidence type="ECO:0000313" key="1">
    <source>
        <dbReference type="EMBL" id="PAV72439.1"/>
    </source>
</evidence>
<gene>
    <name evidence="1" type="ORF">WR25_14376</name>
</gene>
<keyword evidence="2" id="KW-1185">Reference proteome</keyword>
<organism evidence="1 2">
    <name type="scientific">Diploscapter pachys</name>
    <dbReference type="NCBI Taxonomy" id="2018661"/>
    <lineage>
        <taxon>Eukaryota</taxon>
        <taxon>Metazoa</taxon>
        <taxon>Ecdysozoa</taxon>
        <taxon>Nematoda</taxon>
        <taxon>Chromadorea</taxon>
        <taxon>Rhabditida</taxon>
        <taxon>Rhabditina</taxon>
        <taxon>Rhabditomorpha</taxon>
        <taxon>Rhabditoidea</taxon>
        <taxon>Rhabditidae</taxon>
        <taxon>Diploscapter</taxon>
    </lineage>
</organism>
<proteinExistence type="predicted"/>
<dbReference type="Proteomes" id="UP000218231">
    <property type="component" value="Unassembled WGS sequence"/>
</dbReference>